<dbReference type="OrthoDB" id="1162645at2"/>
<organism evidence="3 4">
    <name type="scientific">Aquimarina aggregata</name>
    <dbReference type="NCBI Taxonomy" id="1642818"/>
    <lineage>
        <taxon>Bacteria</taxon>
        <taxon>Pseudomonadati</taxon>
        <taxon>Bacteroidota</taxon>
        <taxon>Flavobacteriia</taxon>
        <taxon>Flavobacteriales</taxon>
        <taxon>Flavobacteriaceae</taxon>
        <taxon>Aquimarina</taxon>
    </lineage>
</organism>
<dbReference type="Proteomes" id="UP000076715">
    <property type="component" value="Unassembled WGS sequence"/>
</dbReference>
<dbReference type="InterPro" id="IPR024981">
    <property type="entry name" value="DUF3887"/>
</dbReference>
<gene>
    <name evidence="3" type="ORF">AWE51_20550</name>
</gene>
<keyword evidence="1" id="KW-0732">Signal</keyword>
<dbReference type="RefSeq" id="WP_066311484.1">
    <property type="nucleotide sequence ID" value="NZ_LQRT01000003.1"/>
</dbReference>
<dbReference type="Pfam" id="PF13026">
    <property type="entry name" value="DUF3887"/>
    <property type="match status" value="1"/>
</dbReference>
<feature type="domain" description="DUF3887" evidence="2">
    <location>
        <begin position="28"/>
        <end position="111"/>
    </location>
</feature>
<evidence type="ECO:0000313" key="4">
    <source>
        <dbReference type="Proteomes" id="UP000076715"/>
    </source>
</evidence>
<proteinExistence type="predicted"/>
<feature type="chain" id="PRO_5007841852" description="DUF3887 domain-containing protein" evidence="1">
    <location>
        <begin position="19"/>
        <end position="118"/>
    </location>
</feature>
<evidence type="ECO:0000259" key="2">
    <source>
        <dbReference type="Pfam" id="PF13026"/>
    </source>
</evidence>
<keyword evidence="4" id="KW-1185">Reference proteome</keyword>
<dbReference type="EMBL" id="LQRT01000003">
    <property type="protein sequence ID" value="KZS41787.1"/>
    <property type="molecule type" value="Genomic_DNA"/>
</dbReference>
<dbReference type="AlphaFoldDB" id="A0A163BUE8"/>
<accession>A0A163BUE8</accession>
<name>A0A163BUE8_9FLAO</name>
<evidence type="ECO:0000313" key="3">
    <source>
        <dbReference type="EMBL" id="KZS41787.1"/>
    </source>
</evidence>
<evidence type="ECO:0000256" key="1">
    <source>
        <dbReference type="SAM" id="SignalP"/>
    </source>
</evidence>
<feature type="signal peptide" evidence="1">
    <location>
        <begin position="1"/>
        <end position="18"/>
    </location>
</feature>
<protein>
    <recommendedName>
        <fullName evidence="2">DUF3887 domain-containing protein</fullName>
    </recommendedName>
</protein>
<comment type="caution">
    <text evidence="3">The sequence shown here is derived from an EMBL/GenBank/DDBJ whole genome shotgun (WGS) entry which is preliminary data.</text>
</comment>
<dbReference type="Gene3D" id="3.10.450.590">
    <property type="match status" value="1"/>
</dbReference>
<reference evidence="3 4" key="1">
    <citation type="submission" date="2016-01" db="EMBL/GenBank/DDBJ databases">
        <title>The draft genome sequence of Aquimarina sp. RZW4-3-2.</title>
        <authorList>
            <person name="Wang Y."/>
        </authorList>
    </citation>
    <scope>NUCLEOTIDE SEQUENCE [LARGE SCALE GENOMIC DNA]</scope>
    <source>
        <strain evidence="3 4">RZW4-3-2</strain>
    </source>
</reference>
<sequence length="118" mass="13598">MKYIFLVLICFSTSSIIAQDKATYDKVSKTFQENFNAQNIDAIFDLYTTEMQKEMTKEGVKRFVNGCHDQFGKLKGFTFIEAAEGIYSYDVEFDKLTLVMELQLNKEGKISAIQFQES</sequence>
<dbReference type="STRING" id="1642818.AWE51_20550"/>